<dbReference type="Gene3D" id="3.20.20.70">
    <property type="entry name" value="Aldolase class I"/>
    <property type="match status" value="1"/>
</dbReference>
<dbReference type="InterPro" id="IPR011995">
    <property type="entry name" value="OMPdecase_type-2"/>
</dbReference>
<protein>
    <recommendedName>
        <fullName evidence="7">Orotidine 5'-phosphate decarboxylase</fullName>
        <ecNumber evidence="7">4.1.1.23</ecNumber>
    </recommendedName>
    <alternativeName>
        <fullName evidence="7">OMP decarboxylase</fullName>
        <shortName evidence="7">OMPDCase</shortName>
        <shortName evidence="7">OMPdecase</shortName>
    </alternativeName>
</protein>
<evidence type="ECO:0000256" key="2">
    <source>
        <dbReference type="ARBA" id="ARBA00008847"/>
    </source>
</evidence>
<dbReference type="InterPro" id="IPR001754">
    <property type="entry name" value="OMPdeCOase_dom"/>
</dbReference>
<dbReference type="GO" id="GO:0006207">
    <property type="term" value="P:'de novo' pyrimidine nucleobase biosynthetic process"/>
    <property type="evidence" value="ECO:0007669"/>
    <property type="project" value="InterPro"/>
</dbReference>
<sequence length="287" mass="28718">MSDGVRPFGDRLAEAIDARGRLTVGVDPHASLLAAWGLRDDVAGLREFSLRTVDALATRVGVLKPQAAFYERHGSAGVAVLEEVVAAIRAAGGLSIVDAKRGDIGSTMQGYADAFLREGSPLAGDAVTLSTYLGFGSLIPALETAAAHGRGVFALCLTSNPEGASVQHAREADGTSVAARIARAAGERNAAEIAAGAVMGSVGLVVGATVRDAAATLGVDLEAVGGPLLVPGLGAQGGTAADVRAVVGAAWPRSLPSTSRGVLGAGPDAGSLVAAADQARRELEDQP</sequence>
<accession>A0A4Z1E1Z6</accession>
<comment type="pathway">
    <text evidence="1 7">Pyrimidine metabolism; UMP biosynthesis via de novo pathway; UMP from orotate: step 2/2.</text>
</comment>
<comment type="caution">
    <text evidence="9">The sequence shown here is derived from an EMBL/GenBank/DDBJ whole genome shotgun (WGS) entry which is preliminary data.</text>
</comment>
<dbReference type="SMART" id="SM00934">
    <property type="entry name" value="OMPdecase"/>
    <property type="match status" value="1"/>
</dbReference>
<comment type="similarity">
    <text evidence="2 7">Belongs to the OMP decarboxylase family. Type 2 subfamily.</text>
</comment>
<evidence type="ECO:0000256" key="4">
    <source>
        <dbReference type="ARBA" id="ARBA00022975"/>
    </source>
</evidence>
<feature type="domain" description="Orotidine 5'-phosphate decarboxylase" evidence="8">
    <location>
        <begin position="21"/>
        <end position="275"/>
    </location>
</feature>
<evidence type="ECO:0000256" key="6">
    <source>
        <dbReference type="ARBA" id="ARBA00049157"/>
    </source>
</evidence>
<keyword evidence="5 7" id="KW-0456">Lyase</keyword>
<evidence type="ECO:0000256" key="1">
    <source>
        <dbReference type="ARBA" id="ARBA00004861"/>
    </source>
</evidence>
<dbReference type="NCBIfam" id="TIGR02127">
    <property type="entry name" value="pyrF_sub2"/>
    <property type="match status" value="1"/>
</dbReference>
<feature type="active site" description="Proton donor" evidence="7">
    <location>
        <position position="100"/>
    </location>
</feature>
<dbReference type="Pfam" id="PF00215">
    <property type="entry name" value="OMPdecase"/>
    <property type="match status" value="1"/>
</dbReference>
<dbReference type="HAMAP" id="MF_01215">
    <property type="entry name" value="OMPdecase_type2"/>
    <property type="match status" value="1"/>
</dbReference>
<evidence type="ECO:0000256" key="7">
    <source>
        <dbReference type="HAMAP-Rule" id="MF_01215"/>
    </source>
</evidence>
<evidence type="ECO:0000313" key="9">
    <source>
        <dbReference type="EMBL" id="TGO04702.1"/>
    </source>
</evidence>
<keyword evidence="4 7" id="KW-0665">Pyrimidine biosynthesis</keyword>
<dbReference type="InterPro" id="IPR013785">
    <property type="entry name" value="Aldolase_TIM"/>
</dbReference>
<dbReference type="CDD" id="cd04725">
    <property type="entry name" value="OMP_decarboxylase_like"/>
    <property type="match status" value="1"/>
</dbReference>
<evidence type="ECO:0000259" key="8">
    <source>
        <dbReference type="SMART" id="SM00934"/>
    </source>
</evidence>
<name>A0A4Z1E1Z6_9MICO</name>
<proteinExistence type="inferred from homology"/>
<evidence type="ECO:0000313" key="10">
    <source>
        <dbReference type="Proteomes" id="UP000297318"/>
    </source>
</evidence>
<dbReference type="RefSeq" id="WP_135850258.1">
    <property type="nucleotide sequence ID" value="NZ_RHPJ01000003.1"/>
</dbReference>
<reference evidence="9 10" key="1">
    <citation type="submission" date="2018-11" db="EMBL/GenBank/DDBJ databases">
        <title>Complete genome sequencing of the Actinobacteria Serinibacter sp. K3-2.</title>
        <authorList>
            <person name="Rakitin A.L."/>
            <person name="Beletsky A.V."/>
            <person name="Mardanov A.V."/>
            <person name="Ravin N.V."/>
            <person name="Gromova A.S."/>
            <person name="Filippova S.N."/>
            <person name="Gal'Chenko V.F."/>
        </authorList>
    </citation>
    <scope>NUCLEOTIDE SEQUENCE [LARGE SCALE GENOMIC DNA]</scope>
    <source>
        <strain evidence="9 10">K3-2</strain>
    </source>
</reference>
<dbReference type="UniPathway" id="UPA00070">
    <property type="reaction ID" value="UER00120"/>
</dbReference>
<evidence type="ECO:0000256" key="3">
    <source>
        <dbReference type="ARBA" id="ARBA00022793"/>
    </source>
</evidence>
<dbReference type="EMBL" id="RHPJ01000003">
    <property type="protein sequence ID" value="TGO04702.1"/>
    <property type="molecule type" value="Genomic_DNA"/>
</dbReference>
<dbReference type="GO" id="GO:0044205">
    <property type="term" value="P:'de novo' UMP biosynthetic process"/>
    <property type="evidence" value="ECO:0007669"/>
    <property type="project" value="UniProtKB-UniRule"/>
</dbReference>
<dbReference type="Proteomes" id="UP000297318">
    <property type="component" value="Unassembled WGS sequence"/>
</dbReference>
<dbReference type="InterPro" id="IPR011060">
    <property type="entry name" value="RibuloseP-bd_barrel"/>
</dbReference>
<dbReference type="PANTHER" id="PTHR43375:SF1">
    <property type="entry name" value="OROTIDINE 5'-PHOSPHATE DECARBOXYLASE"/>
    <property type="match status" value="1"/>
</dbReference>
<keyword evidence="10" id="KW-1185">Reference proteome</keyword>
<gene>
    <name evidence="7" type="primary">pyrF</name>
    <name evidence="9" type="ORF">SERN_2295</name>
</gene>
<dbReference type="OrthoDB" id="9808470at2"/>
<keyword evidence="3 7" id="KW-0210">Decarboxylase</keyword>
<evidence type="ECO:0000256" key="5">
    <source>
        <dbReference type="ARBA" id="ARBA00023239"/>
    </source>
</evidence>
<dbReference type="GO" id="GO:0004590">
    <property type="term" value="F:orotidine-5'-phosphate decarboxylase activity"/>
    <property type="evidence" value="ECO:0007669"/>
    <property type="project" value="UniProtKB-UniRule"/>
</dbReference>
<comment type="catalytic activity">
    <reaction evidence="6 7">
        <text>orotidine 5'-phosphate + H(+) = UMP + CO2</text>
        <dbReference type="Rhea" id="RHEA:11596"/>
        <dbReference type="ChEBI" id="CHEBI:15378"/>
        <dbReference type="ChEBI" id="CHEBI:16526"/>
        <dbReference type="ChEBI" id="CHEBI:57538"/>
        <dbReference type="ChEBI" id="CHEBI:57865"/>
        <dbReference type="EC" id="4.1.1.23"/>
    </reaction>
</comment>
<organism evidence="9 10">
    <name type="scientific">Serinibacter arcticus</name>
    <dbReference type="NCBI Taxonomy" id="1655435"/>
    <lineage>
        <taxon>Bacteria</taxon>
        <taxon>Bacillati</taxon>
        <taxon>Actinomycetota</taxon>
        <taxon>Actinomycetes</taxon>
        <taxon>Micrococcales</taxon>
        <taxon>Beutenbergiaceae</taxon>
        <taxon>Serinibacter</taxon>
    </lineage>
</organism>
<dbReference type="AlphaFoldDB" id="A0A4Z1E1Z6"/>
<dbReference type="SUPFAM" id="SSF51366">
    <property type="entry name" value="Ribulose-phoshate binding barrel"/>
    <property type="match status" value="1"/>
</dbReference>
<dbReference type="EC" id="4.1.1.23" evidence="7"/>
<dbReference type="PANTHER" id="PTHR43375">
    <property type="entry name" value="OROTIDINE 5'-PHOSPHATE DECARBOXYLASE"/>
    <property type="match status" value="1"/>
</dbReference>